<dbReference type="InterPro" id="IPR025158">
    <property type="entry name" value="Mg_chelat-rel_C"/>
</dbReference>
<dbReference type="GO" id="GO:0005524">
    <property type="term" value="F:ATP binding"/>
    <property type="evidence" value="ECO:0007669"/>
    <property type="project" value="InterPro"/>
</dbReference>
<dbReference type="Proteomes" id="UP000199220">
    <property type="component" value="Unassembled WGS sequence"/>
</dbReference>
<dbReference type="Gene3D" id="3.40.50.300">
    <property type="entry name" value="P-loop containing nucleotide triphosphate hydrolases"/>
    <property type="match status" value="1"/>
</dbReference>
<dbReference type="Pfam" id="PF01078">
    <property type="entry name" value="Mg_chelatase"/>
    <property type="match status" value="1"/>
</dbReference>
<dbReference type="SMART" id="SM00382">
    <property type="entry name" value="AAA"/>
    <property type="match status" value="1"/>
</dbReference>
<gene>
    <name evidence="3" type="ORF">SAMN04488554_0853</name>
</gene>
<dbReference type="InterPro" id="IPR003593">
    <property type="entry name" value="AAA+_ATPase"/>
</dbReference>
<dbReference type="NCBIfam" id="TIGR00368">
    <property type="entry name" value="YifB family Mg chelatase-like AAA ATPase"/>
    <property type="match status" value="1"/>
</dbReference>
<organism evidence="3 4">
    <name type="scientific">Ruania alba</name>
    <dbReference type="NCBI Taxonomy" id="648782"/>
    <lineage>
        <taxon>Bacteria</taxon>
        <taxon>Bacillati</taxon>
        <taxon>Actinomycetota</taxon>
        <taxon>Actinomycetes</taxon>
        <taxon>Micrococcales</taxon>
        <taxon>Ruaniaceae</taxon>
        <taxon>Ruania</taxon>
    </lineage>
</organism>
<dbReference type="InterPro" id="IPR020568">
    <property type="entry name" value="Ribosomal_Su5_D2-typ_SF"/>
</dbReference>
<dbReference type="RefSeq" id="WP_089771831.1">
    <property type="nucleotide sequence ID" value="NZ_FNTX01000001.1"/>
</dbReference>
<dbReference type="InterPro" id="IPR000523">
    <property type="entry name" value="Mg_chelatse_chII-like_cat_dom"/>
</dbReference>
<evidence type="ECO:0000259" key="2">
    <source>
        <dbReference type="SMART" id="SM00382"/>
    </source>
</evidence>
<dbReference type="Gene3D" id="3.30.230.10">
    <property type="match status" value="1"/>
</dbReference>
<proteinExistence type="inferred from homology"/>
<dbReference type="SUPFAM" id="SSF54211">
    <property type="entry name" value="Ribosomal protein S5 domain 2-like"/>
    <property type="match status" value="1"/>
</dbReference>
<dbReference type="OrthoDB" id="9813147at2"/>
<dbReference type="Pfam" id="PF13335">
    <property type="entry name" value="Mg_chelatase_C"/>
    <property type="match status" value="1"/>
</dbReference>
<reference evidence="4" key="1">
    <citation type="submission" date="2016-10" db="EMBL/GenBank/DDBJ databases">
        <authorList>
            <person name="Varghese N."/>
            <person name="Submissions S."/>
        </authorList>
    </citation>
    <scope>NUCLEOTIDE SEQUENCE [LARGE SCALE GENOMIC DNA]</scope>
    <source>
        <strain evidence="4">DSM 21368</strain>
    </source>
</reference>
<dbReference type="EMBL" id="FNTX01000001">
    <property type="protein sequence ID" value="SED84624.1"/>
    <property type="molecule type" value="Genomic_DNA"/>
</dbReference>
<dbReference type="InterPro" id="IPR004482">
    <property type="entry name" value="Mg_chelat-rel"/>
</dbReference>
<dbReference type="Pfam" id="PF13541">
    <property type="entry name" value="ChlI"/>
    <property type="match status" value="1"/>
</dbReference>
<dbReference type="PANTHER" id="PTHR32039">
    <property type="entry name" value="MAGNESIUM-CHELATASE SUBUNIT CHLI"/>
    <property type="match status" value="1"/>
</dbReference>
<accession>A0A1H5E0T1</accession>
<feature type="domain" description="AAA+ ATPase" evidence="2">
    <location>
        <begin position="224"/>
        <end position="408"/>
    </location>
</feature>
<dbReference type="STRING" id="648782.SAMN04488554_0853"/>
<dbReference type="SUPFAM" id="SSF52540">
    <property type="entry name" value="P-loop containing nucleoside triphosphate hydrolases"/>
    <property type="match status" value="1"/>
</dbReference>
<evidence type="ECO:0000256" key="1">
    <source>
        <dbReference type="ARBA" id="ARBA00006354"/>
    </source>
</evidence>
<sequence>MGTAGGTGSRGLGRTTSVALVGLAGHLVEVESMLTSGLPHVQVIGLPDTSLGEARERVRAAVVASGMTWPMSRLVISLRPASLPKAGSVHDLAIAVAVLASAGACHPGRPAAAVHLGELGLDGRVHPVQGILPAVAAAVAQGRPEVVVPAANADEARLVPGAVVTPVRHLAELAAHYGVTDAVVPRLPASAERPALRVEPAPPDLVDVLGQPEARHALEVAAAGGHHLLMVGPPGAGKTMLAARLPGLLPDLSENEAVEVTSVHSVAGTFDPAAGLIRRPPFEDPHHTTTQVALVGGGSGVPRPGAISRAHRGVLLLDEAPEFGQRVLESLRQPLEQGQLVIARSRGTARFPARFQLVLAANPCPCGRAVGRGIECTCSALAMRRYAARLSGPLLDRIDIQMEVGPVTRAQLAAGEPGERTAVVAQRVLRARERQAHRWRHHGWRTNAEAPGRLLREAARAADPRALATLERALERGVLTLRGLDRIVRVAWTLADLAEQEKPGQDEIGAALALRTRGQHG</sequence>
<evidence type="ECO:0000313" key="4">
    <source>
        <dbReference type="Proteomes" id="UP000199220"/>
    </source>
</evidence>
<dbReference type="InterPro" id="IPR027417">
    <property type="entry name" value="P-loop_NTPase"/>
</dbReference>
<keyword evidence="4" id="KW-1185">Reference proteome</keyword>
<dbReference type="InterPro" id="IPR045006">
    <property type="entry name" value="CHLI-like"/>
</dbReference>
<evidence type="ECO:0000313" key="3">
    <source>
        <dbReference type="EMBL" id="SED84624.1"/>
    </source>
</evidence>
<dbReference type="PANTHER" id="PTHR32039:SF7">
    <property type="entry name" value="COMPETENCE PROTEIN COMM"/>
    <property type="match status" value="1"/>
</dbReference>
<dbReference type="InterPro" id="IPR014721">
    <property type="entry name" value="Ribsml_uS5_D2-typ_fold_subgr"/>
</dbReference>
<name>A0A1H5E0T1_9MICO</name>
<comment type="similarity">
    <text evidence="1">Belongs to the Mg-chelatase subunits D/I family. ComM subfamily.</text>
</comment>
<dbReference type="AlphaFoldDB" id="A0A1H5E0T1"/>
<protein>
    <submittedName>
        <fullName evidence="3">Magnesium chelatase family protein</fullName>
    </submittedName>
</protein>